<feature type="transmembrane region" description="Helical" evidence="1">
    <location>
        <begin position="41"/>
        <end position="61"/>
    </location>
</feature>
<reference evidence="4" key="1">
    <citation type="submission" date="2017-04" db="EMBL/GenBank/DDBJ databases">
        <title>Function of individual gut microbiota members based on whole genome sequencing of pure cultures obtained from chicken caecum.</title>
        <authorList>
            <person name="Medvecky M."/>
            <person name="Cejkova D."/>
            <person name="Polansky O."/>
            <person name="Karasova D."/>
            <person name="Kubasova T."/>
            <person name="Cizek A."/>
            <person name="Rychlik I."/>
        </authorList>
    </citation>
    <scope>NUCLEOTIDE SEQUENCE [LARGE SCALE GENOMIC DNA]</scope>
    <source>
        <strain evidence="4">An180</strain>
    </source>
</reference>
<comment type="caution">
    <text evidence="3">The sequence shown here is derived from an EMBL/GenBank/DDBJ whole genome shotgun (WGS) entry which is preliminary data.</text>
</comment>
<dbReference type="AlphaFoldDB" id="A0A1Y4LCI2"/>
<evidence type="ECO:0000259" key="2">
    <source>
        <dbReference type="Pfam" id="PF16112"/>
    </source>
</evidence>
<evidence type="ECO:0000313" key="3">
    <source>
        <dbReference type="EMBL" id="OUP54417.1"/>
    </source>
</evidence>
<protein>
    <recommendedName>
        <fullName evidence="2">DUF4830 domain-containing protein</fullName>
    </recommendedName>
</protein>
<dbReference type="Proteomes" id="UP000195897">
    <property type="component" value="Unassembled WGS sequence"/>
</dbReference>
<accession>A0A1Y4LCI2</accession>
<proteinExistence type="predicted"/>
<keyword evidence="1" id="KW-1133">Transmembrane helix</keyword>
<evidence type="ECO:0000256" key="1">
    <source>
        <dbReference type="SAM" id="Phobius"/>
    </source>
</evidence>
<dbReference type="EMBL" id="NFKK01000001">
    <property type="protein sequence ID" value="OUP54417.1"/>
    <property type="molecule type" value="Genomic_DNA"/>
</dbReference>
<gene>
    <name evidence="3" type="ORF">B5F17_00530</name>
</gene>
<feature type="domain" description="DUF4830" evidence="2">
    <location>
        <begin position="88"/>
        <end position="171"/>
    </location>
</feature>
<name>A0A1Y4LCI2_9FIRM</name>
<organism evidence="3 4">
    <name type="scientific">Butyricicoccus pullicaecorum</name>
    <dbReference type="NCBI Taxonomy" id="501571"/>
    <lineage>
        <taxon>Bacteria</taxon>
        <taxon>Bacillati</taxon>
        <taxon>Bacillota</taxon>
        <taxon>Clostridia</taxon>
        <taxon>Eubacteriales</taxon>
        <taxon>Butyricicoccaceae</taxon>
        <taxon>Butyricicoccus</taxon>
    </lineage>
</organism>
<evidence type="ECO:0000313" key="4">
    <source>
        <dbReference type="Proteomes" id="UP000195897"/>
    </source>
</evidence>
<keyword evidence="1" id="KW-0472">Membrane</keyword>
<keyword evidence="1" id="KW-0812">Transmembrane</keyword>
<dbReference type="Pfam" id="PF16112">
    <property type="entry name" value="DUF4830"/>
    <property type="match status" value="1"/>
</dbReference>
<sequence>MSFFFVVLNRPARPYLCGKDTRWEALGFMVMYATKLTRRKLVVGLLAVCAMVVGAGCWLLGGEADTASTAAEVSISCKLKTNDDRVAFLRGYGWEVDENPVSEQDVRIPDTFDAAYQSYNELQKTQGLDLTRYQGRKCQLYVYQVRNDPSGETGVTANLVLYRDNLIAADICSEDADGFVRAVTDRSAGDQTQTPSEGE</sequence>
<dbReference type="InterPro" id="IPR032257">
    <property type="entry name" value="DUF4830"/>
</dbReference>